<name>A0A7W4VZD1_9ACTN</name>
<dbReference type="AlphaFoldDB" id="A0A7W4VZD1"/>
<evidence type="ECO:0008006" key="3">
    <source>
        <dbReference type="Google" id="ProtNLM"/>
    </source>
</evidence>
<evidence type="ECO:0000313" key="2">
    <source>
        <dbReference type="Proteomes" id="UP000589626"/>
    </source>
</evidence>
<comment type="caution">
    <text evidence="1">The sequence shown here is derived from an EMBL/GenBank/DDBJ whole genome shotgun (WGS) entry which is preliminary data.</text>
</comment>
<reference evidence="1 2" key="1">
    <citation type="submission" date="2020-08" db="EMBL/GenBank/DDBJ databases">
        <title>Sequencing the genomes of 1000 actinobacteria strains.</title>
        <authorList>
            <person name="Klenk H.-P."/>
        </authorList>
    </citation>
    <scope>NUCLEOTIDE SEQUENCE [LARGE SCALE GENOMIC DNA]</scope>
    <source>
        <strain evidence="1 2">DSM 105498</strain>
    </source>
</reference>
<keyword evidence="2" id="KW-1185">Reference proteome</keyword>
<proteinExistence type="predicted"/>
<protein>
    <recommendedName>
        <fullName evidence="3">ABC transporter ATP-binding protein</fullName>
    </recommendedName>
</protein>
<dbReference type="Proteomes" id="UP000589626">
    <property type="component" value="Unassembled WGS sequence"/>
</dbReference>
<dbReference type="EMBL" id="JACHWR010000003">
    <property type="protein sequence ID" value="MBB3044572.1"/>
    <property type="molecule type" value="Genomic_DNA"/>
</dbReference>
<sequence length="30" mass="3275">MLHLVGGRVVAVGTHVELAELDEYRAAVLR</sequence>
<accession>A0A7W4VZD1</accession>
<organism evidence="1 2">
    <name type="scientific">Nocardioides soli</name>
    <dbReference type="NCBI Taxonomy" id="1036020"/>
    <lineage>
        <taxon>Bacteria</taxon>
        <taxon>Bacillati</taxon>
        <taxon>Actinomycetota</taxon>
        <taxon>Actinomycetes</taxon>
        <taxon>Propionibacteriales</taxon>
        <taxon>Nocardioidaceae</taxon>
        <taxon>Nocardioides</taxon>
    </lineage>
</organism>
<gene>
    <name evidence="1" type="ORF">FHU40_004409</name>
</gene>
<evidence type="ECO:0000313" key="1">
    <source>
        <dbReference type="EMBL" id="MBB3044572.1"/>
    </source>
</evidence>